<comment type="caution">
    <text evidence="1">The sequence shown here is derived from an EMBL/GenBank/DDBJ whole genome shotgun (WGS) entry which is preliminary data.</text>
</comment>
<dbReference type="RefSeq" id="WP_199022697.1">
    <property type="nucleotide sequence ID" value="NZ_JAELVR010000001.1"/>
</dbReference>
<organism evidence="1 2">
    <name type="scientific">Sedimentitalea arenosa</name>
    <dbReference type="NCBI Taxonomy" id="2798803"/>
    <lineage>
        <taxon>Bacteria</taxon>
        <taxon>Pseudomonadati</taxon>
        <taxon>Pseudomonadota</taxon>
        <taxon>Alphaproteobacteria</taxon>
        <taxon>Rhodobacterales</taxon>
        <taxon>Paracoccaceae</taxon>
        <taxon>Sedimentitalea</taxon>
    </lineage>
</organism>
<accession>A0A8J7IRM9</accession>
<evidence type="ECO:0000313" key="1">
    <source>
        <dbReference type="EMBL" id="MBJ6369927.1"/>
    </source>
</evidence>
<dbReference type="EMBL" id="JAELVR010000001">
    <property type="protein sequence ID" value="MBJ6369927.1"/>
    <property type="molecule type" value="Genomic_DNA"/>
</dbReference>
<protein>
    <submittedName>
        <fullName evidence="1">Uncharacterized protein</fullName>
    </submittedName>
</protein>
<dbReference type="AlphaFoldDB" id="A0A8J7IRM9"/>
<keyword evidence="2" id="KW-1185">Reference proteome</keyword>
<dbReference type="Proteomes" id="UP000619079">
    <property type="component" value="Unassembled WGS sequence"/>
</dbReference>
<gene>
    <name evidence="1" type="ORF">JF290_00180</name>
</gene>
<reference evidence="1" key="1">
    <citation type="submission" date="2020-12" db="EMBL/GenBank/DDBJ databases">
        <title>Sedimentitalea sp. nov., isolated from sand in Incheon.</title>
        <authorList>
            <person name="Kim W."/>
        </authorList>
    </citation>
    <scope>NUCLEOTIDE SEQUENCE</scope>
    <source>
        <strain evidence="1">CAU 1593</strain>
    </source>
</reference>
<evidence type="ECO:0000313" key="2">
    <source>
        <dbReference type="Proteomes" id="UP000619079"/>
    </source>
</evidence>
<name>A0A8J7IRM9_9RHOB</name>
<sequence>MLDALESRLTALIGDALATQAHLSVVAGMPDGSGLGPGQGRVAVRIDNVAPSQHFAERFAERVPPDTERRVLPLDTAAVATFSLAPPGPPGNPDHAAGRATLLADLSVLMHTLSAARFSDGRAFAPTAPDPGYAVRAFRLETGGFLSEADDDLIRAELRWQIRADIWPVGVTETLGLIDAVDVFVAAAPLRLTADRLRLRTGESTDITITGLPLDRLAEVDAGARAPAQLALRVESALPPADRGRITTGSDGAETGLRLVSAADGAFIARYTAPVGALGTTRSETVAVHVATDAGGRGLYLGGLTIGLSPVAP</sequence>
<proteinExistence type="predicted"/>